<evidence type="ECO:0000313" key="6">
    <source>
        <dbReference type="Proteomes" id="UP001187192"/>
    </source>
</evidence>
<dbReference type="Gene3D" id="3.30.420.10">
    <property type="entry name" value="Ribonuclease H-like superfamily/Ribonuclease H"/>
    <property type="match status" value="1"/>
</dbReference>
<dbReference type="EMBL" id="BTGU01000998">
    <property type="protein sequence ID" value="GMN70005.1"/>
    <property type="molecule type" value="Genomic_DNA"/>
</dbReference>
<feature type="domain" description="RNase H type-1" evidence="1">
    <location>
        <begin position="38"/>
        <end position="163"/>
    </location>
</feature>
<evidence type="ECO:0000313" key="4">
    <source>
        <dbReference type="EMBL" id="GMN70004.1"/>
    </source>
</evidence>
<evidence type="ECO:0000313" key="2">
    <source>
        <dbReference type="EMBL" id="GMN69998.1"/>
    </source>
</evidence>
<dbReference type="SUPFAM" id="SSF53098">
    <property type="entry name" value="Ribonuclease H-like"/>
    <property type="match status" value="1"/>
</dbReference>
<sequence length="201" mass="22795">MEIHSISVHQSVVPQHTILIQQYPVVWRPPHFGWLKINTDGAARGRTGESSCSGVIRDFQGLVVKAFCENLGHSRTALEAEIRGFMRAIHFAVDQGLHFTHRIWLETDSMQIVKLVHNYSSDVPSSVRDDWIITLDVIKQLQCLVTHIYREGNSVADKLANFAIDSQCLFAFWDGAPDFVAEEAKLDALGFVRYRVKKISF</sequence>
<dbReference type="InterPro" id="IPR044730">
    <property type="entry name" value="RNase_H-like_dom_plant"/>
</dbReference>
<dbReference type="GO" id="GO:0004523">
    <property type="term" value="F:RNA-DNA hybrid ribonuclease activity"/>
    <property type="evidence" value="ECO:0007669"/>
    <property type="project" value="InterPro"/>
</dbReference>
<dbReference type="CDD" id="cd06222">
    <property type="entry name" value="RNase_H_like"/>
    <property type="match status" value="1"/>
</dbReference>
<protein>
    <recommendedName>
        <fullName evidence="1">RNase H type-1 domain-containing protein</fullName>
    </recommendedName>
</protein>
<dbReference type="EMBL" id="BTGU01000995">
    <property type="protein sequence ID" value="GMN69998.1"/>
    <property type="molecule type" value="Genomic_DNA"/>
</dbReference>
<dbReference type="PANTHER" id="PTHR47723">
    <property type="entry name" value="OS05G0353850 PROTEIN"/>
    <property type="match status" value="1"/>
</dbReference>
<dbReference type="InterPro" id="IPR053151">
    <property type="entry name" value="RNase_H-like"/>
</dbReference>
<gene>
    <name evidence="2" type="ORF">TIFTF001_039043</name>
    <name evidence="3" type="ORF">TIFTF001_039045</name>
    <name evidence="4" type="ORF">TIFTF001_039049</name>
    <name evidence="5" type="ORF">TIFTF001_039051</name>
</gene>
<dbReference type="Pfam" id="PF13456">
    <property type="entry name" value="RVT_3"/>
    <property type="match status" value="1"/>
</dbReference>
<dbReference type="EMBL" id="BTGU01000996">
    <property type="protein sequence ID" value="GMN69999.1"/>
    <property type="molecule type" value="Genomic_DNA"/>
</dbReference>
<accession>A0AA88E948</accession>
<dbReference type="InterPro" id="IPR012337">
    <property type="entry name" value="RNaseH-like_sf"/>
</dbReference>
<comment type="caution">
    <text evidence="5">The sequence shown here is derived from an EMBL/GenBank/DDBJ whole genome shotgun (WGS) entry which is preliminary data.</text>
</comment>
<dbReference type="EMBL" id="BTGU01000997">
    <property type="protein sequence ID" value="GMN70004.1"/>
    <property type="molecule type" value="Genomic_DNA"/>
</dbReference>
<keyword evidence="6" id="KW-1185">Reference proteome</keyword>
<dbReference type="InterPro" id="IPR002156">
    <property type="entry name" value="RNaseH_domain"/>
</dbReference>
<evidence type="ECO:0000313" key="5">
    <source>
        <dbReference type="EMBL" id="GMN70005.1"/>
    </source>
</evidence>
<reference evidence="5" key="1">
    <citation type="submission" date="2023-07" db="EMBL/GenBank/DDBJ databases">
        <title>draft genome sequence of fig (Ficus carica).</title>
        <authorList>
            <person name="Takahashi T."/>
            <person name="Nishimura K."/>
        </authorList>
    </citation>
    <scope>NUCLEOTIDE SEQUENCE</scope>
</reference>
<evidence type="ECO:0000313" key="3">
    <source>
        <dbReference type="EMBL" id="GMN69999.1"/>
    </source>
</evidence>
<dbReference type="AlphaFoldDB" id="A0AA88E948"/>
<proteinExistence type="predicted"/>
<name>A0AA88E948_FICCA</name>
<dbReference type="GO" id="GO:0003676">
    <property type="term" value="F:nucleic acid binding"/>
    <property type="evidence" value="ECO:0007669"/>
    <property type="project" value="InterPro"/>
</dbReference>
<dbReference type="InterPro" id="IPR036397">
    <property type="entry name" value="RNaseH_sf"/>
</dbReference>
<evidence type="ECO:0000259" key="1">
    <source>
        <dbReference type="Pfam" id="PF13456"/>
    </source>
</evidence>
<dbReference type="Proteomes" id="UP001187192">
    <property type="component" value="Unassembled WGS sequence"/>
</dbReference>
<organism evidence="5 6">
    <name type="scientific">Ficus carica</name>
    <name type="common">Common fig</name>
    <dbReference type="NCBI Taxonomy" id="3494"/>
    <lineage>
        <taxon>Eukaryota</taxon>
        <taxon>Viridiplantae</taxon>
        <taxon>Streptophyta</taxon>
        <taxon>Embryophyta</taxon>
        <taxon>Tracheophyta</taxon>
        <taxon>Spermatophyta</taxon>
        <taxon>Magnoliopsida</taxon>
        <taxon>eudicotyledons</taxon>
        <taxon>Gunneridae</taxon>
        <taxon>Pentapetalae</taxon>
        <taxon>rosids</taxon>
        <taxon>fabids</taxon>
        <taxon>Rosales</taxon>
        <taxon>Moraceae</taxon>
        <taxon>Ficeae</taxon>
        <taxon>Ficus</taxon>
    </lineage>
</organism>
<dbReference type="PANTHER" id="PTHR47723:SF19">
    <property type="entry name" value="POLYNUCLEOTIDYL TRANSFERASE, RIBONUCLEASE H-LIKE SUPERFAMILY PROTEIN"/>
    <property type="match status" value="1"/>
</dbReference>